<accession>A0A1H0WMI3</accession>
<proteinExistence type="predicted"/>
<sequence length="258" mass="27502">MGEAPMRKFTVGLFTSAAVLLAASPAIAERPNTVNGEVWLDVNEDGVRQAGEPPMAGVLVGLPGRPANATTDERGQYSFTGLADGTYEMEFARPRGHGLTKPGRDSDVDWLRSGRHTVTVQHGSRQRVDAGYRKAVHDKSVGVVVVDRPVVAVGERVTFQVFYGNIGNVADQLQFDARWGAGLRLESITGDVHHVWEREATTLLGAVAPNTGEPNFVLATFVATAPGDLSVEFSAPADVEGDVNPQNNVVHGYVSVTG</sequence>
<evidence type="ECO:0000256" key="1">
    <source>
        <dbReference type="ARBA" id="ARBA00004613"/>
    </source>
</evidence>
<dbReference type="STRING" id="641025.SAMN05421507_120116"/>
<keyword evidence="7" id="KW-1185">Reference proteome</keyword>
<evidence type="ECO:0000256" key="4">
    <source>
        <dbReference type="SAM" id="SignalP"/>
    </source>
</evidence>
<evidence type="ECO:0000313" key="6">
    <source>
        <dbReference type="EMBL" id="SDP91930.1"/>
    </source>
</evidence>
<feature type="domain" description="SD-repeat containing protein B" evidence="5">
    <location>
        <begin position="37"/>
        <end position="132"/>
    </location>
</feature>
<protein>
    <recommendedName>
        <fullName evidence="5">SD-repeat containing protein B domain-containing protein</fullName>
    </recommendedName>
</protein>
<evidence type="ECO:0000259" key="5">
    <source>
        <dbReference type="Pfam" id="PF17210"/>
    </source>
</evidence>
<organism evidence="6 7">
    <name type="scientific">Lentzea jiangxiensis</name>
    <dbReference type="NCBI Taxonomy" id="641025"/>
    <lineage>
        <taxon>Bacteria</taxon>
        <taxon>Bacillati</taxon>
        <taxon>Actinomycetota</taxon>
        <taxon>Actinomycetes</taxon>
        <taxon>Pseudonocardiales</taxon>
        <taxon>Pseudonocardiaceae</taxon>
        <taxon>Lentzea</taxon>
    </lineage>
</organism>
<evidence type="ECO:0000256" key="2">
    <source>
        <dbReference type="ARBA" id="ARBA00022525"/>
    </source>
</evidence>
<keyword evidence="3 4" id="KW-0732">Signal</keyword>
<name>A0A1H0WMI3_9PSEU</name>
<feature type="chain" id="PRO_5011673283" description="SD-repeat containing protein B domain-containing protein" evidence="4">
    <location>
        <begin position="29"/>
        <end position="258"/>
    </location>
</feature>
<dbReference type="InterPro" id="IPR033764">
    <property type="entry name" value="Sdr_B"/>
</dbReference>
<evidence type="ECO:0000256" key="3">
    <source>
        <dbReference type="ARBA" id="ARBA00022729"/>
    </source>
</evidence>
<dbReference type="AlphaFoldDB" id="A0A1H0WMI3"/>
<dbReference type="EMBL" id="FNIX01000020">
    <property type="protein sequence ID" value="SDP91930.1"/>
    <property type="molecule type" value="Genomic_DNA"/>
</dbReference>
<dbReference type="Pfam" id="PF17210">
    <property type="entry name" value="SdrD_B"/>
    <property type="match status" value="1"/>
</dbReference>
<gene>
    <name evidence="6" type="ORF">SAMN05421507_120116</name>
</gene>
<dbReference type="Proteomes" id="UP000199691">
    <property type="component" value="Unassembled WGS sequence"/>
</dbReference>
<dbReference type="SUPFAM" id="SSF117074">
    <property type="entry name" value="Hypothetical protein PA1324"/>
    <property type="match status" value="1"/>
</dbReference>
<keyword evidence="2" id="KW-0964">Secreted</keyword>
<dbReference type="GO" id="GO:0005576">
    <property type="term" value="C:extracellular region"/>
    <property type="evidence" value="ECO:0007669"/>
    <property type="project" value="UniProtKB-SubCell"/>
</dbReference>
<comment type="subcellular location">
    <subcellularLocation>
        <location evidence="1">Secreted</location>
    </subcellularLocation>
</comment>
<evidence type="ECO:0000313" key="7">
    <source>
        <dbReference type="Proteomes" id="UP000199691"/>
    </source>
</evidence>
<dbReference type="GO" id="GO:0005975">
    <property type="term" value="P:carbohydrate metabolic process"/>
    <property type="evidence" value="ECO:0007669"/>
    <property type="project" value="UniProtKB-ARBA"/>
</dbReference>
<feature type="signal peptide" evidence="4">
    <location>
        <begin position="1"/>
        <end position="28"/>
    </location>
</feature>
<dbReference type="Gene3D" id="2.60.40.10">
    <property type="entry name" value="Immunoglobulins"/>
    <property type="match status" value="1"/>
</dbReference>
<reference evidence="7" key="1">
    <citation type="submission" date="2016-10" db="EMBL/GenBank/DDBJ databases">
        <authorList>
            <person name="Varghese N."/>
            <person name="Submissions S."/>
        </authorList>
    </citation>
    <scope>NUCLEOTIDE SEQUENCE [LARGE SCALE GENOMIC DNA]</scope>
    <source>
        <strain evidence="7">CGMCC 4.6609</strain>
    </source>
</reference>
<dbReference type="InterPro" id="IPR013783">
    <property type="entry name" value="Ig-like_fold"/>
</dbReference>